<organism evidence="2 3">
    <name type="scientific">Alicyclobacillus cellulosilyticus</name>
    <dbReference type="NCBI Taxonomy" id="1003997"/>
    <lineage>
        <taxon>Bacteria</taxon>
        <taxon>Bacillati</taxon>
        <taxon>Bacillota</taxon>
        <taxon>Bacilli</taxon>
        <taxon>Bacillales</taxon>
        <taxon>Alicyclobacillaceae</taxon>
        <taxon>Alicyclobacillus</taxon>
    </lineage>
</organism>
<dbReference type="EMBL" id="BMOY01000014">
    <property type="protein sequence ID" value="GGJ04044.1"/>
    <property type="molecule type" value="Genomic_DNA"/>
</dbReference>
<feature type="signal peptide" evidence="1">
    <location>
        <begin position="1"/>
        <end position="22"/>
    </location>
</feature>
<keyword evidence="3" id="KW-1185">Reference proteome</keyword>
<dbReference type="CDD" id="cd13585">
    <property type="entry name" value="PBP2_TMBP_like"/>
    <property type="match status" value="1"/>
</dbReference>
<sequence length="452" mass="49992">MKPRVLALTAVPVLLAGSVAGCAPGNRGNAEAAQPANLTVLSIQEPGHGKDYFLKQVLIPAFNKKYPNIHVNVIAVPWAQFDSKLSTLVAAGQAPDVFSHWGASGFADYYHRGLIGDLTPYIQKYHWRNPNIPDKLMRVYQVNGRQYGVPIAFFPSFTFYNRTLFRQAGVPVPDYSWNDPRWTWDAMVRDAKRLTKDYGKPDAVYGVNWNMGNADSYGWDWGVDLYNQGAYQTGMPTDNNFANPKYIAAVKAHQDLIYRDRVAPTPAISRAVAGTGDPFLTSKIAMEPVGAWMLGQAAQAKMNFGIAPIPKGPAGTATPVLYTDPLMMAKTSKYKDAAWKFIAFFASTEGQKMWTNTTGYPPADQAAAKDWFDNFKQAGIDPNYLATLNRQAIANGKESPNHLIVGYAQIYDFLQNNLQPVFNSDKDPAKVLPPLRASFNRLLKQVQQAAAQ</sequence>
<dbReference type="PANTHER" id="PTHR43649:SF12">
    <property type="entry name" value="DIACETYLCHITOBIOSE BINDING PROTEIN DASA"/>
    <property type="match status" value="1"/>
</dbReference>
<dbReference type="Pfam" id="PF01547">
    <property type="entry name" value="SBP_bac_1"/>
    <property type="match status" value="1"/>
</dbReference>
<keyword evidence="1" id="KW-0732">Signal</keyword>
<evidence type="ECO:0000313" key="2">
    <source>
        <dbReference type="EMBL" id="GGJ04044.1"/>
    </source>
</evidence>
<dbReference type="InterPro" id="IPR006059">
    <property type="entry name" value="SBP"/>
</dbReference>
<dbReference type="PANTHER" id="PTHR43649">
    <property type="entry name" value="ARABINOSE-BINDING PROTEIN-RELATED"/>
    <property type="match status" value="1"/>
</dbReference>
<accession>A0A917NIX2</accession>
<reference evidence="2" key="2">
    <citation type="submission" date="2020-09" db="EMBL/GenBank/DDBJ databases">
        <authorList>
            <person name="Sun Q."/>
            <person name="Ohkuma M."/>
        </authorList>
    </citation>
    <scope>NUCLEOTIDE SEQUENCE</scope>
    <source>
        <strain evidence="2">JCM 18487</strain>
    </source>
</reference>
<evidence type="ECO:0000313" key="3">
    <source>
        <dbReference type="Proteomes" id="UP000637695"/>
    </source>
</evidence>
<dbReference type="InterPro" id="IPR050490">
    <property type="entry name" value="Bact_solute-bd_prot1"/>
</dbReference>
<reference evidence="2" key="1">
    <citation type="journal article" date="2014" name="Int. J. Syst. Evol. Microbiol.">
        <title>Complete genome sequence of Corynebacterium casei LMG S-19264T (=DSM 44701T), isolated from a smear-ripened cheese.</title>
        <authorList>
            <consortium name="US DOE Joint Genome Institute (JGI-PGF)"/>
            <person name="Walter F."/>
            <person name="Albersmeier A."/>
            <person name="Kalinowski J."/>
            <person name="Ruckert C."/>
        </authorList>
    </citation>
    <scope>NUCLEOTIDE SEQUENCE</scope>
    <source>
        <strain evidence="2">JCM 18487</strain>
    </source>
</reference>
<comment type="caution">
    <text evidence="2">The sequence shown here is derived from an EMBL/GenBank/DDBJ whole genome shotgun (WGS) entry which is preliminary data.</text>
</comment>
<name>A0A917NIX2_9BACL</name>
<dbReference type="RefSeq" id="WP_188881728.1">
    <property type="nucleotide sequence ID" value="NZ_BMOY01000014.1"/>
</dbReference>
<dbReference type="SUPFAM" id="SSF53850">
    <property type="entry name" value="Periplasmic binding protein-like II"/>
    <property type="match status" value="1"/>
</dbReference>
<dbReference type="PROSITE" id="PS51257">
    <property type="entry name" value="PROKAR_LIPOPROTEIN"/>
    <property type="match status" value="1"/>
</dbReference>
<evidence type="ECO:0000256" key="1">
    <source>
        <dbReference type="SAM" id="SignalP"/>
    </source>
</evidence>
<protein>
    <recommendedName>
        <fullName evidence="4">Sugar ABC transporter substrate-binding protein</fullName>
    </recommendedName>
</protein>
<gene>
    <name evidence="2" type="ORF">GCM10010885_11620</name>
</gene>
<feature type="chain" id="PRO_5039730446" description="Sugar ABC transporter substrate-binding protein" evidence="1">
    <location>
        <begin position="23"/>
        <end position="452"/>
    </location>
</feature>
<dbReference type="AlphaFoldDB" id="A0A917NIX2"/>
<dbReference type="Proteomes" id="UP000637695">
    <property type="component" value="Unassembled WGS sequence"/>
</dbReference>
<dbReference type="Gene3D" id="3.40.190.10">
    <property type="entry name" value="Periplasmic binding protein-like II"/>
    <property type="match status" value="1"/>
</dbReference>
<proteinExistence type="predicted"/>
<evidence type="ECO:0008006" key="4">
    <source>
        <dbReference type="Google" id="ProtNLM"/>
    </source>
</evidence>